<reference evidence="3 4" key="1">
    <citation type="submission" date="2011-11" db="EMBL/GenBank/DDBJ databases">
        <authorList>
            <person name="Weinstock G."/>
            <person name="Sodergren E."/>
            <person name="Clifton S."/>
            <person name="Fulton L."/>
            <person name="Fulton B."/>
            <person name="Courtney L."/>
            <person name="Fronick C."/>
            <person name="Harrison M."/>
            <person name="Strong C."/>
            <person name="Farmer C."/>
            <person name="Delahaunty K."/>
            <person name="Markovic C."/>
            <person name="Hall O."/>
            <person name="Minx P."/>
            <person name="Tomlinson C."/>
            <person name="Mitreva M."/>
            <person name="Hou S."/>
            <person name="Chen J."/>
            <person name="Wollam A."/>
            <person name="Pepin K.H."/>
            <person name="Johnson M."/>
            <person name="Bhonagiri V."/>
            <person name="Zhang X."/>
            <person name="Suruliraj S."/>
            <person name="Warren W."/>
            <person name="Chinwalla A."/>
            <person name="Mardis E.R."/>
            <person name="Wilson R.K."/>
        </authorList>
    </citation>
    <scope>NUCLEOTIDE SEQUENCE [LARGE SCALE GENOMIC DNA]</scope>
    <source>
        <strain evidence="3 4">YIT 11816</strain>
    </source>
</reference>
<dbReference type="PROSITE" id="PS51318">
    <property type="entry name" value="TAT"/>
    <property type="match status" value="1"/>
</dbReference>
<comment type="caution">
    <text evidence="3">The sequence shown here is derived from an EMBL/GenBank/DDBJ whole genome shotgun (WGS) entry which is preliminary data.</text>
</comment>
<dbReference type="GO" id="GO:0030975">
    <property type="term" value="F:thiamine binding"/>
    <property type="evidence" value="ECO:0007669"/>
    <property type="project" value="TreeGrafter"/>
</dbReference>
<dbReference type="Gene3D" id="3.40.190.10">
    <property type="entry name" value="Periplasmic binding protein-like II"/>
    <property type="match status" value="2"/>
</dbReference>
<protein>
    <submittedName>
        <fullName evidence="3">ABC transporter, solute-binding protein</fullName>
    </submittedName>
</protein>
<dbReference type="GO" id="GO:0030288">
    <property type="term" value="C:outer membrane-bounded periplasmic space"/>
    <property type="evidence" value="ECO:0007669"/>
    <property type="project" value="TreeGrafter"/>
</dbReference>
<dbReference type="Proteomes" id="UP000004956">
    <property type="component" value="Unassembled WGS sequence"/>
</dbReference>
<keyword evidence="4" id="KW-1185">Reference proteome</keyword>
<dbReference type="RefSeq" id="WP_008540624.1">
    <property type="nucleotide sequence ID" value="NZ_JH604860.1"/>
</dbReference>
<dbReference type="EMBL" id="AFBQ01000028">
    <property type="protein sequence ID" value="EHY32389.1"/>
    <property type="molecule type" value="Genomic_DNA"/>
</dbReference>
<dbReference type="GO" id="GO:0015888">
    <property type="term" value="P:thiamine transport"/>
    <property type="evidence" value="ECO:0007669"/>
    <property type="project" value="TreeGrafter"/>
</dbReference>
<dbReference type="PANTHER" id="PTHR30006:SF2">
    <property type="entry name" value="ABC TRANSPORTER SUBSTRATE-BINDING PROTEIN"/>
    <property type="match status" value="1"/>
</dbReference>
<dbReference type="HOGENOM" id="CLU_026974_3_1_4"/>
<dbReference type="PATRIC" id="fig|762967.3.peg.193"/>
<proteinExistence type="predicted"/>
<evidence type="ECO:0000256" key="2">
    <source>
        <dbReference type="SAM" id="SignalP"/>
    </source>
</evidence>
<evidence type="ECO:0000313" key="3">
    <source>
        <dbReference type="EMBL" id="EHY32389.1"/>
    </source>
</evidence>
<name>H3KBY1_9BURK</name>
<feature type="chain" id="PRO_5003588835" evidence="2">
    <location>
        <begin position="31"/>
        <end position="346"/>
    </location>
</feature>
<dbReference type="SUPFAM" id="SSF53850">
    <property type="entry name" value="Periplasmic binding protein-like II"/>
    <property type="match status" value="1"/>
</dbReference>
<dbReference type="AlphaFoldDB" id="H3KBY1"/>
<gene>
    <name evidence="3" type="ORF">HMPREF9440_00228</name>
</gene>
<dbReference type="PANTHER" id="PTHR30006">
    <property type="entry name" value="THIAMINE-BINDING PERIPLASMIC PROTEIN-RELATED"/>
    <property type="match status" value="1"/>
</dbReference>
<dbReference type="STRING" id="762967.HMPREF9440_00228"/>
<dbReference type="InterPro" id="IPR006311">
    <property type="entry name" value="TAT_signal"/>
</dbReference>
<dbReference type="GO" id="GO:0030976">
    <property type="term" value="F:thiamine pyrophosphate binding"/>
    <property type="evidence" value="ECO:0007669"/>
    <property type="project" value="TreeGrafter"/>
</dbReference>
<dbReference type="OrthoDB" id="366726at2"/>
<sequence>MSISRREFAKSALAAALWSCGVGVSLPALAADGRAIVYNAPAEWAGWGAMLQLIKKETGISVPVDNKNSGQSVSQILAEQKNPVADACYLGVSFAINAKNQGLVENYKGEGWNRVPDGLKDPDGAWVSIHAGTIGLMVNVEALDGLPVPKSWNDLLDPKYEGLVGFLDPSSAFVGYACAMAVNQAMGGSLDNFQPALDYFKKLRDNSPIVPKQTAYARCLSGEIPILFDYDFAAYRAKHVDGAPIEFVIPAEGTIQVPYVMCLVKNAPHMENGKAVIDFVLSEKGQKHWADNFLRPVVGELEKIAPEAAAKFLPASEYARAGSIDYGRMAEVQQAFGEAYLLAMKS</sequence>
<organism evidence="3 4">
    <name type="scientific">Sutterella parvirubra YIT 11816</name>
    <dbReference type="NCBI Taxonomy" id="762967"/>
    <lineage>
        <taxon>Bacteria</taxon>
        <taxon>Pseudomonadati</taxon>
        <taxon>Pseudomonadota</taxon>
        <taxon>Betaproteobacteria</taxon>
        <taxon>Burkholderiales</taxon>
        <taxon>Sutterellaceae</taxon>
        <taxon>Sutterella</taxon>
    </lineage>
</organism>
<keyword evidence="1 2" id="KW-0732">Signal</keyword>
<evidence type="ECO:0000256" key="1">
    <source>
        <dbReference type="ARBA" id="ARBA00022729"/>
    </source>
</evidence>
<feature type="signal peptide" evidence="2">
    <location>
        <begin position="1"/>
        <end position="30"/>
    </location>
</feature>
<dbReference type="Pfam" id="PF13343">
    <property type="entry name" value="SBP_bac_6"/>
    <property type="match status" value="1"/>
</dbReference>
<accession>H3KBY1</accession>
<evidence type="ECO:0000313" key="4">
    <source>
        <dbReference type="Proteomes" id="UP000004956"/>
    </source>
</evidence>